<reference evidence="4 5" key="1">
    <citation type="submission" date="2020-04" db="EMBL/GenBank/DDBJ databases">
        <authorList>
            <person name="De Canck E."/>
        </authorList>
    </citation>
    <scope>NUCLEOTIDE SEQUENCE [LARGE SCALE GENOMIC DNA]</scope>
    <source>
        <strain evidence="4 5">LMG 1861</strain>
    </source>
</reference>
<organism evidence="4 5">
    <name type="scientific">Achromobacter piechaudii</name>
    <dbReference type="NCBI Taxonomy" id="72556"/>
    <lineage>
        <taxon>Bacteria</taxon>
        <taxon>Pseudomonadati</taxon>
        <taxon>Pseudomonadota</taxon>
        <taxon>Betaproteobacteria</taxon>
        <taxon>Burkholderiales</taxon>
        <taxon>Alcaligenaceae</taxon>
        <taxon>Achromobacter</taxon>
    </lineage>
</organism>
<dbReference type="EMBL" id="CADILD010000001">
    <property type="protein sequence ID" value="CAB3849594.1"/>
    <property type="molecule type" value="Genomic_DNA"/>
</dbReference>
<evidence type="ECO:0000256" key="2">
    <source>
        <dbReference type="SAM" id="MobiDB-lite"/>
    </source>
</evidence>
<comment type="similarity">
    <text evidence="1">Belongs to the outer membrane factor (OMF) (TC 1.B.17) family.</text>
</comment>
<dbReference type="RefSeq" id="WP_175128124.1">
    <property type="nucleotide sequence ID" value="NZ_CADILD010000001.1"/>
</dbReference>
<dbReference type="GO" id="GO:0015562">
    <property type="term" value="F:efflux transmembrane transporter activity"/>
    <property type="evidence" value="ECO:0007669"/>
    <property type="project" value="InterPro"/>
</dbReference>
<evidence type="ECO:0000256" key="3">
    <source>
        <dbReference type="SAM" id="SignalP"/>
    </source>
</evidence>
<dbReference type="PANTHER" id="PTHR30203:SF29">
    <property type="entry name" value="PROTEIN CYAE"/>
    <property type="match status" value="1"/>
</dbReference>
<evidence type="ECO:0000256" key="1">
    <source>
        <dbReference type="ARBA" id="ARBA00007613"/>
    </source>
</evidence>
<name>A0A6S7DR24_9BURK</name>
<sequence length="519" mass="55314">MSAPLIPISRLLATACVAVAMAGCANLDRPADDAMVKDAMAGTQVPPQWVTSAQAAAFEPAWAGFPQSGTLQALIDEALANNVDLRVAASRMQQAAHQARLAGASLLPTVGIGARAATDPTPGSAFSANGYAVLMNWEIDLWGRARAEKLAGMAGYRSSEADYAYARQSIGALTARSWLAALEASAQLALARDLQTMTGEQLKLIEYRRRIGKVGEVEVAQWSEQVAAAADVVAQRELARMQALRALELILGRYPAGVADANEPMPDSPAPLAPGLPLSLLDRRPDLVAARERLVAAYYGAEEAKAARLPTISIFAGAGRFTKDYSGLATSMQSWVYPVGASLAWPLFDAGRRQITLELRTEQQQEALALYARAILTAMGEVENGLTGEQQLAMREQSIQRQYAESRRALALAQVQRQIGQFDDFDVLQRKRDALRVQSDLLHVRAERLVQRVNLHLALGGRFGTDEPPAAPAGASSDASTAPATAGNPRQTDPLAADPPPPGHSLSAPPLRAGYSAQD</sequence>
<gene>
    <name evidence="4" type="primary">oprM_1</name>
    <name evidence="4" type="ORF">LMG1861_01734</name>
</gene>
<feature type="signal peptide" evidence="3">
    <location>
        <begin position="1"/>
        <end position="22"/>
    </location>
</feature>
<feature type="chain" id="PRO_5028932166" evidence="3">
    <location>
        <begin position="23"/>
        <end position="519"/>
    </location>
</feature>
<evidence type="ECO:0000313" key="4">
    <source>
        <dbReference type="EMBL" id="CAB3849594.1"/>
    </source>
</evidence>
<dbReference type="Gene3D" id="2.20.200.10">
    <property type="entry name" value="Outer membrane efflux proteins (OEP)"/>
    <property type="match status" value="1"/>
</dbReference>
<protein>
    <submittedName>
        <fullName evidence="4">Outer membrane protein OprM</fullName>
    </submittedName>
</protein>
<keyword evidence="3" id="KW-0732">Signal</keyword>
<dbReference type="Proteomes" id="UP000494105">
    <property type="component" value="Unassembled WGS sequence"/>
</dbReference>
<feature type="compositionally biased region" description="Low complexity" evidence="2">
    <location>
        <begin position="472"/>
        <end position="487"/>
    </location>
</feature>
<proteinExistence type="inferred from homology"/>
<dbReference type="InterPro" id="IPR003423">
    <property type="entry name" value="OMP_efflux"/>
</dbReference>
<evidence type="ECO:0000313" key="5">
    <source>
        <dbReference type="Proteomes" id="UP000494105"/>
    </source>
</evidence>
<accession>A0A6S7DR24</accession>
<dbReference type="SUPFAM" id="SSF56954">
    <property type="entry name" value="Outer membrane efflux proteins (OEP)"/>
    <property type="match status" value="1"/>
</dbReference>
<dbReference type="PANTHER" id="PTHR30203">
    <property type="entry name" value="OUTER MEMBRANE CATION EFFLUX PROTEIN"/>
    <property type="match status" value="1"/>
</dbReference>
<dbReference type="InterPro" id="IPR010131">
    <property type="entry name" value="MdtP/NodT-like"/>
</dbReference>
<dbReference type="Pfam" id="PF02321">
    <property type="entry name" value="OEP"/>
    <property type="match status" value="2"/>
</dbReference>
<dbReference type="AlphaFoldDB" id="A0A6S7DR24"/>
<dbReference type="Gene3D" id="1.20.1600.10">
    <property type="entry name" value="Outer membrane efflux proteins (OEP)"/>
    <property type="match status" value="1"/>
</dbReference>
<feature type="region of interest" description="Disordered" evidence="2">
    <location>
        <begin position="466"/>
        <end position="519"/>
    </location>
</feature>